<dbReference type="AlphaFoldDB" id="A0A5R8KG88"/>
<name>A0A5R8KG88_9BACT</name>
<keyword evidence="2" id="KW-1185">Reference proteome</keyword>
<dbReference type="RefSeq" id="WP_138085515.1">
    <property type="nucleotide sequence ID" value="NZ_VAUV01000005.1"/>
</dbReference>
<organism evidence="1 2">
    <name type="scientific">Phragmitibacter flavus</name>
    <dbReference type="NCBI Taxonomy" id="2576071"/>
    <lineage>
        <taxon>Bacteria</taxon>
        <taxon>Pseudomonadati</taxon>
        <taxon>Verrucomicrobiota</taxon>
        <taxon>Verrucomicrobiia</taxon>
        <taxon>Verrucomicrobiales</taxon>
        <taxon>Verrucomicrobiaceae</taxon>
        <taxon>Phragmitibacter</taxon>
    </lineage>
</organism>
<proteinExistence type="predicted"/>
<reference evidence="1 2" key="1">
    <citation type="submission" date="2019-05" db="EMBL/GenBank/DDBJ databases">
        <title>Verrucobacter flavum gen. nov., sp. nov. a new member of the family Verrucomicrobiaceae.</title>
        <authorList>
            <person name="Szuroczki S."/>
            <person name="Abbaszade G."/>
            <person name="Szabo A."/>
            <person name="Felfoldi T."/>
            <person name="Schumann P."/>
            <person name="Boka K."/>
            <person name="Keki Z."/>
            <person name="Toumi M."/>
            <person name="Toth E."/>
        </authorList>
    </citation>
    <scope>NUCLEOTIDE SEQUENCE [LARGE SCALE GENOMIC DNA]</scope>
    <source>
        <strain evidence="1 2">MG-N-17</strain>
    </source>
</reference>
<dbReference type="Proteomes" id="UP000306196">
    <property type="component" value="Unassembled WGS sequence"/>
</dbReference>
<protein>
    <submittedName>
        <fullName evidence="1">Uncharacterized protein</fullName>
    </submittedName>
</protein>
<dbReference type="EMBL" id="VAUV01000005">
    <property type="protein sequence ID" value="TLD71300.1"/>
    <property type="molecule type" value="Genomic_DNA"/>
</dbReference>
<evidence type="ECO:0000313" key="2">
    <source>
        <dbReference type="Proteomes" id="UP000306196"/>
    </source>
</evidence>
<comment type="caution">
    <text evidence="1">The sequence shown here is derived from an EMBL/GenBank/DDBJ whole genome shotgun (WGS) entry which is preliminary data.</text>
</comment>
<evidence type="ECO:0000313" key="1">
    <source>
        <dbReference type="EMBL" id="TLD71300.1"/>
    </source>
</evidence>
<accession>A0A5R8KG88</accession>
<sequence length="236" mass="25576">MELLVATTVAMLMLTLLLTTFSGTLESWTTTAARSETFSEARAALHLLERELRHVAPKIESEGETLHDVITGLEAPVGGMDKALGFFCKVPHQGQPSTSAQSNICGVTYFLAPESSQVNAPHALFRRLIPSGDTFAMLSEAPTGFFADACLVDDLAEVVAQNVIDFQVRLRDSQLTPVAFPATPTSPTDAAFVEVKLKVISTRGAQSYFDPVVSAAQKDKVALQEAREFTLRHPLR</sequence>
<gene>
    <name evidence="1" type="ORF">FEM03_07150</name>
</gene>